<feature type="chain" id="PRO_5025659638" description="Saposin B-type domain-containing protein" evidence="1">
    <location>
        <begin position="16"/>
        <end position="157"/>
    </location>
</feature>
<sequence length="157" mass="17210">MKSIIIASLVALAIAASPASFPGFAKKLFPELSDKTASRHVGCSQILKICPDKSLNGTQLAPTEWSCSTCSTVLKDILEVVQTPIQKINENAASFFCKKEGEGKCRKLFSAVITLVGPLKDIFENPVCSHCIQYNVYLQHLQSTINNVCKRMMQCVE</sequence>
<reference evidence="2 3" key="1">
    <citation type="submission" date="2019-12" db="EMBL/GenBank/DDBJ databases">
        <title>Chromosome-level assembly of the Caenorhabditis remanei genome.</title>
        <authorList>
            <person name="Teterina A.A."/>
            <person name="Willis J.H."/>
            <person name="Phillips P.C."/>
        </authorList>
    </citation>
    <scope>NUCLEOTIDE SEQUENCE [LARGE SCALE GENOMIC DNA]</scope>
    <source>
        <strain evidence="2 3">PX506</strain>
        <tissue evidence="2">Whole organism</tissue>
    </source>
</reference>
<evidence type="ECO:0000313" key="2">
    <source>
        <dbReference type="EMBL" id="KAF1747484.1"/>
    </source>
</evidence>
<dbReference type="KEGG" id="crq:GCK72_023948"/>
<gene>
    <name evidence="2" type="ORF">GCK72_023948</name>
</gene>
<accession>A0A6A5FYE4</accession>
<evidence type="ECO:0000256" key="1">
    <source>
        <dbReference type="SAM" id="SignalP"/>
    </source>
</evidence>
<dbReference type="CTD" id="78777742"/>
<comment type="caution">
    <text evidence="2">The sequence shown here is derived from an EMBL/GenBank/DDBJ whole genome shotgun (WGS) entry which is preliminary data.</text>
</comment>
<protein>
    <recommendedName>
        <fullName evidence="4">Saposin B-type domain-containing protein</fullName>
    </recommendedName>
</protein>
<name>A0A6A5FYE4_CAERE</name>
<proteinExistence type="predicted"/>
<evidence type="ECO:0008006" key="4">
    <source>
        <dbReference type="Google" id="ProtNLM"/>
    </source>
</evidence>
<dbReference type="GeneID" id="78777742"/>
<dbReference type="AlphaFoldDB" id="A0A6A5FYE4"/>
<dbReference type="EMBL" id="WUAV01000006">
    <property type="protein sequence ID" value="KAF1747484.1"/>
    <property type="molecule type" value="Genomic_DNA"/>
</dbReference>
<organism evidence="2 3">
    <name type="scientific">Caenorhabditis remanei</name>
    <name type="common">Caenorhabditis vulgaris</name>
    <dbReference type="NCBI Taxonomy" id="31234"/>
    <lineage>
        <taxon>Eukaryota</taxon>
        <taxon>Metazoa</taxon>
        <taxon>Ecdysozoa</taxon>
        <taxon>Nematoda</taxon>
        <taxon>Chromadorea</taxon>
        <taxon>Rhabditida</taxon>
        <taxon>Rhabditina</taxon>
        <taxon>Rhabditomorpha</taxon>
        <taxon>Rhabditoidea</taxon>
        <taxon>Rhabditidae</taxon>
        <taxon>Peloderinae</taxon>
        <taxon>Caenorhabditis</taxon>
    </lineage>
</organism>
<dbReference type="Proteomes" id="UP000483820">
    <property type="component" value="Chromosome X"/>
</dbReference>
<dbReference type="RefSeq" id="XP_053579206.1">
    <property type="nucleotide sequence ID" value="XM_053735640.1"/>
</dbReference>
<feature type="signal peptide" evidence="1">
    <location>
        <begin position="1"/>
        <end position="15"/>
    </location>
</feature>
<keyword evidence="1" id="KW-0732">Signal</keyword>
<evidence type="ECO:0000313" key="3">
    <source>
        <dbReference type="Proteomes" id="UP000483820"/>
    </source>
</evidence>